<dbReference type="Proteomes" id="UP000295506">
    <property type="component" value="Unassembled WGS sequence"/>
</dbReference>
<protein>
    <submittedName>
        <fullName evidence="2 3">Virion morphogenesis protein</fullName>
    </submittedName>
</protein>
<name>A0A126QN42_9BACT</name>
<dbReference type="InterPro" id="IPR006522">
    <property type="entry name" value="Phage_virion_morphogenesis"/>
</dbReference>
<proteinExistence type="predicted"/>
<evidence type="ECO:0000313" key="4">
    <source>
        <dbReference type="Proteomes" id="UP000055611"/>
    </source>
</evidence>
<evidence type="ECO:0000313" key="3">
    <source>
        <dbReference type="EMBL" id="TDT91848.1"/>
    </source>
</evidence>
<dbReference type="OrthoDB" id="1807756at2"/>
<evidence type="ECO:0000313" key="5">
    <source>
        <dbReference type="Proteomes" id="UP000295506"/>
    </source>
</evidence>
<sequence length="148" mass="15608">MGGTSFKLDWGGMDRMLGTAVAKAGQSKAAMEEIGEMLVSSTVERFDTSTAPDGTSWPVSQRAEEEGGKTLVDTGRMRGSIGYEASPGQIVVGSNLVYSRIHQLGGETGRGHAVTLPERPYLGISEEDIKEARAILADHLIGILGGSK</sequence>
<keyword evidence="4" id="KW-1185">Reference proteome</keyword>
<gene>
    <name evidence="2" type="ORF">AWY79_06915</name>
    <name evidence="3" type="ORF">EDC59_101251</name>
</gene>
<dbReference type="NCBIfam" id="TIGR01635">
    <property type="entry name" value="tail_comp_S"/>
    <property type="match status" value="1"/>
</dbReference>
<dbReference type="Pfam" id="PF05069">
    <property type="entry name" value="Phage_tail_S"/>
    <property type="match status" value="1"/>
</dbReference>
<feature type="region of interest" description="Disordered" evidence="1">
    <location>
        <begin position="47"/>
        <end position="67"/>
    </location>
</feature>
<evidence type="ECO:0000313" key="2">
    <source>
        <dbReference type="EMBL" id="AMK10855.1"/>
    </source>
</evidence>
<evidence type="ECO:0000256" key="1">
    <source>
        <dbReference type="SAM" id="MobiDB-lite"/>
    </source>
</evidence>
<dbReference type="EMBL" id="SOBK01000001">
    <property type="protein sequence ID" value="TDT91848.1"/>
    <property type="molecule type" value="Genomic_DNA"/>
</dbReference>
<organism evidence="3 5">
    <name type="scientific">Pseudodesulfovibrio indicus</name>
    <dbReference type="NCBI Taxonomy" id="1716143"/>
    <lineage>
        <taxon>Bacteria</taxon>
        <taxon>Pseudomonadati</taxon>
        <taxon>Thermodesulfobacteriota</taxon>
        <taxon>Desulfovibrionia</taxon>
        <taxon>Desulfovibrionales</taxon>
        <taxon>Desulfovibrionaceae</taxon>
    </lineage>
</organism>
<dbReference type="AlphaFoldDB" id="A0A126QN42"/>
<reference evidence="2 4" key="1">
    <citation type="journal article" date="2016" name="Front. Microbiol.">
        <title>Genome Sequence of the Piezophilic, Mesophilic Sulfate-Reducing Bacterium Desulfovibrio indicus J2T.</title>
        <authorList>
            <person name="Cao J."/>
            <person name="Maignien L."/>
            <person name="Shao Z."/>
            <person name="Alain K."/>
            <person name="Jebbar M."/>
        </authorList>
    </citation>
    <scope>NUCLEOTIDE SEQUENCE [LARGE SCALE GENOMIC DNA]</scope>
    <source>
        <strain evidence="2 4">J2</strain>
    </source>
</reference>
<reference evidence="3 5" key="2">
    <citation type="submission" date="2019-03" db="EMBL/GenBank/DDBJ databases">
        <title>Genomic Encyclopedia of Type Strains, Phase IV (KMG-IV): sequencing the most valuable type-strain genomes for metagenomic binning, comparative biology and taxonomic classification.</title>
        <authorList>
            <person name="Goeker M."/>
        </authorList>
    </citation>
    <scope>NUCLEOTIDE SEQUENCE [LARGE SCALE GENOMIC DNA]</scope>
    <source>
        <strain evidence="3 5">DSM 101483</strain>
    </source>
</reference>
<accession>A0A126QN42</accession>
<dbReference type="Proteomes" id="UP000055611">
    <property type="component" value="Chromosome"/>
</dbReference>
<feature type="compositionally biased region" description="Polar residues" evidence="1">
    <location>
        <begin position="47"/>
        <end position="59"/>
    </location>
</feature>
<dbReference type="EMBL" id="CP014206">
    <property type="protein sequence ID" value="AMK10855.1"/>
    <property type="molecule type" value="Genomic_DNA"/>
</dbReference>
<dbReference type="KEGG" id="dej:AWY79_06915"/>